<feature type="transmembrane region" description="Helical" evidence="2">
    <location>
        <begin position="59"/>
        <end position="78"/>
    </location>
</feature>
<keyword evidence="2" id="KW-0472">Membrane</keyword>
<keyword evidence="2" id="KW-0812">Transmembrane</keyword>
<evidence type="ECO:0000313" key="5">
    <source>
        <dbReference type="Proteomes" id="UP000542776"/>
    </source>
</evidence>
<name>A0A7W6H327_9HYPH</name>
<keyword evidence="2" id="KW-1133">Transmembrane helix</keyword>
<feature type="domain" description="Linalool dehydratase/isomerase" evidence="3">
    <location>
        <begin position="230"/>
        <end position="530"/>
    </location>
</feature>
<dbReference type="AlphaFoldDB" id="A0A7W6H327"/>
<sequence length="650" mass="69219">MTEPSLLPAAKRGSVGRSRFGPPGPVAQRQVGRSLLGLAALVAIGAALTLVAEPAPLRALGFSLALPGSGFVLCHGSAGAPEVAPWLGFAATWLMLPGAVFLWFATGNAAAPPAVWLLAALGSAVHAAGRGCLGSAPEVAGFALLPLAGLLAGAGLVLLRRSSPSLDAAPARPAPETSIATPPTPRAEDPGELGPQDLARLRFLLDRALQPLDAFEGFERLDPFQSGALRYQLQFPGFALAMVQRSKLPALQAYLTQAQVNLVEKTRRHEVWRYWALENLWGRGRLDPDPLAVDNVMYSGFCAAQIALFQAASGDYRFSRPGAFTLHHPSGRCFEADFSSLVAGISEQHRRSRFGLVACEPNWLFPVCNSISYLAIAAHEAQFGGTSWQDMAERQRALLETEFTDRHGRFVTCRSSRTGLAMPPIGGALTRLLPCFFLDAALPDLAQAHWQRLRPALLTSVEGSSRAKVRAFWPIDVGNYRLTRIAGLAGAAAAATEMGDREVASAMIEALDRLHPLVTTGGIGHRPNASIWAHAFELIAQSGRAGSLRDLVRHPSPPLGEAPTPHVSDCPYPQALVTRAVWRDGRLELVLVPGSGGGRITLGLAGLKPNSRYRRIEDGAPVASGRDGTAALSLDLRGRTVVTMIETETN</sequence>
<dbReference type="Proteomes" id="UP000542776">
    <property type="component" value="Unassembled WGS sequence"/>
</dbReference>
<feature type="region of interest" description="Disordered" evidence="1">
    <location>
        <begin position="166"/>
        <end position="192"/>
    </location>
</feature>
<feature type="transmembrane region" description="Helical" evidence="2">
    <location>
        <begin position="140"/>
        <end position="159"/>
    </location>
</feature>
<dbReference type="InterPro" id="IPR041411">
    <property type="entry name" value="Ldi"/>
</dbReference>
<dbReference type="RefSeq" id="WP_183197083.1">
    <property type="nucleotide sequence ID" value="NZ_JACIEK010000001.1"/>
</dbReference>
<organism evidence="4 5">
    <name type="scientific">Aureimonas pseudogalii</name>
    <dbReference type="NCBI Taxonomy" id="1744844"/>
    <lineage>
        <taxon>Bacteria</taxon>
        <taxon>Pseudomonadati</taxon>
        <taxon>Pseudomonadota</taxon>
        <taxon>Alphaproteobacteria</taxon>
        <taxon>Hyphomicrobiales</taxon>
        <taxon>Aurantimonadaceae</taxon>
        <taxon>Aureimonas</taxon>
    </lineage>
</organism>
<feature type="region of interest" description="Disordered" evidence="1">
    <location>
        <begin position="1"/>
        <end position="25"/>
    </location>
</feature>
<gene>
    <name evidence="4" type="ORF">GGR04_000259</name>
</gene>
<evidence type="ECO:0000256" key="1">
    <source>
        <dbReference type="SAM" id="MobiDB-lite"/>
    </source>
</evidence>
<dbReference type="EMBL" id="JACIEK010000001">
    <property type="protein sequence ID" value="MBB3996438.1"/>
    <property type="molecule type" value="Genomic_DNA"/>
</dbReference>
<dbReference type="Pfam" id="PF18566">
    <property type="entry name" value="Ldi"/>
    <property type="match status" value="1"/>
</dbReference>
<keyword evidence="5" id="KW-1185">Reference proteome</keyword>
<comment type="caution">
    <text evidence="4">The sequence shown here is derived from an EMBL/GenBank/DDBJ whole genome shotgun (WGS) entry which is preliminary data.</text>
</comment>
<protein>
    <recommendedName>
        <fullName evidence="3">Linalool dehydratase/isomerase domain-containing protein</fullName>
    </recommendedName>
</protein>
<reference evidence="4 5" key="1">
    <citation type="submission" date="2020-08" db="EMBL/GenBank/DDBJ databases">
        <title>Genomic Encyclopedia of Type Strains, Phase IV (KMG-IV): sequencing the most valuable type-strain genomes for metagenomic binning, comparative biology and taxonomic classification.</title>
        <authorList>
            <person name="Goeker M."/>
        </authorList>
    </citation>
    <scope>NUCLEOTIDE SEQUENCE [LARGE SCALE GENOMIC DNA]</scope>
    <source>
        <strain evidence="4 5">DSM 102238</strain>
    </source>
</reference>
<proteinExistence type="predicted"/>
<evidence type="ECO:0000256" key="2">
    <source>
        <dbReference type="SAM" id="Phobius"/>
    </source>
</evidence>
<evidence type="ECO:0000313" key="4">
    <source>
        <dbReference type="EMBL" id="MBB3996438.1"/>
    </source>
</evidence>
<evidence type="ECO:0000259" key="3">
    <source>
        <dbReference type="Pfam" id="PF18566"/>
    </source>
</evidence>
<accession>A0A7W6H327</accession>
<feature type="transmembrane region" description="Helical" evidence="2">
    <location>
        <begin position="34"/>
        <end position="52"/>
    </location>
</feature>